<keyword evidence="2" id="KW-0732">Signal</keyword>
<dbReference type="InterPro" id="IPR037401">
    <property type="entry name" value="SnoaL-like"/>
</dbReference>
<name>A0A8H3U473_VENIN</name>
<comment type="similarity">
    <text evidence="1">Belongs to the PrpD family.</text>
</comment>
<gene>
    <name evidence="6" type="ORF">BLS_009915</name>
</gene>
<dbReference type="GO" id="GO:0016829">
    <property type="term" value="F:lyase activity"/>
    <property type="evidence" value="ECO:0007669"/>
    <property type="project" value="InterPro"/>
</dbReference>
<dbReference type="Pfam" id="PF13577">
    <property type="entry name" value="SnoaL_4"/>
    <property type="match status" value="1"/>
</dbReference>
<dbReference type="Pfam" id="PF03972">
    <property type="entry name" value="MmgE_PrpD_N"/>
    <property type="match status" value="1"/>
</dbReference>
<evidence type="ECO:0000256" key="2">
    <source>
        <dbReference type="SAM" id="SignalP"/>
    </source>
</evidence>
<dbReference type="InterPro" id="IPR045337">
    <property type="entry name" value="MmgE_PrpD_C"/>
</dbReference>
<dbReference type="Gene3D" id="3.10.450.50">
    <property type="match status" value="1"/>
</dbReference>
<dbReference type="Pfam" id="PF19305">
    <property type="entry name" value="MmgE_PrpD_C"/>
    <property type="match status" value="1"/>
</dbReference>
<feature type="domain" description="SnoaL-like" evidence="4">
    <location>
        <begin position="26"/>
        <end position="149"/>
    </location>
</feature>
<dbReference type="AlphaFoldDB" id="A0A8H3U473"/>
<dbReference type="EMBL" id="WNWQ01000944">
    <property type="protein sequence ID" value="KAE9962893.1"/>
    <property type="molecule type" value="Genomic_DNA"/>
</dbReference>
<sequence>MYLFTILAISLTGLAHAVPARKYLDAETYLAIDKVLNAFAFAVDERPVGSLDQIFAPDAWMDLHLAGSPQIGTESITAALVDLLPKFKTQHTFGTKSIVLHGDGTASCKTMFIGTFWGLGNKSFDWLQNYPMYYDRLALDEAGEWKITNKTLMYMRISPLSAALLNGVKNSTYIQGFELDDLHKDAPWHACSVIIPALFAAIEHDSGTSSAKHTGASFLLSAIVGFELGGRIGRALHGTDMLSRGWHSGAIFGPPAAAAAVSKQLGLSPRQIEDSFGTACTQSAGLMSAQFEAMAKPMQHGLASRNGLFAALLSRDDYTGIDKVFERHYGGYLDMFSQGTTLAPQNKPYEVIQELGEDWSSLQNISIKPYASMAGTHGPTDCIRNLQEKHPRHFQDPTQIKKVNVVQHKAWHGHGGQDITQPTTVLSAQMSTKYCIAAQLLDHAVLPAQFSAANLNRDQIWHLIAKVECDCDPSFDHSQRWATRVSVHFNDGTCLKGESEGPRTTHNPLSNVEIVEKYRRLADTCIDPARRARIEEMVLDIEGLEDVRDLGRALEARTRCCVT</sequence>
<reference evidence="6 7" key="1">
    <citation type="submission" date="2019-11" db="EMBL/GenBank/DDBJ databases">
        <title>Venturia inaequalis Genome Resource.</title>
        <authorList>
            <person name="Lichtner F.J."/>
        </authorList>
    </citation>
    <scope>NUCLEOTIDE SEQUENCE [LARGE SCALE GENOMIC DNA]</scope>
    <source>
        <strain evidence="6">Bline_iso_100314</strain>
    </source>
</reference>
<feature type="chain" id="PRO_5034604395" evidence="2">
    <location>
        <begin position="18"/>
        <end position="563"/>
    </location>
</feature>
<evidence type="ECO:0000259" key="3">
    <source>
        <dbReference type="Pfam" id="PF03972"/>
    </source>
</evidence>
<evidence type="ECO:0000313" key="6">
    <source>
        <dbReference type="EMBL" id="KAE9962893.1"/>
    </source>
</evidence>
<dbReference type="InterPro" id="IPR045336">
    <property type="entry name" value="MmgE_PrpD_N"/>
</dbReference>
<organism evidence="6 7">
    <name type="scientific">Venturia inaequalis</name>
    <name type="common">Apple scab fungus</name>
    <dbReference type="NCBI Taxonomy" id="5025"/>
    <lineage>
        <taxon>Eukaryota</taxon>
        <taxon>Fungi</taxon>
        <taxon>Dikarya</taxon>
        <taxon>Ascomycota</taxon>
        <taxon>Pezizomycotina</taxon>
        <taxon>Dothideomycetes</taxon>
        <taxon>Pleosporomycetidae</taxon>
        <taxon>Venturiales</taxon>
        <taxon>Venturiaceae</taxon>
        <taxon>Venturia</taxon>
    </lineage>
</organism>
<evidence type="ECO:0000259" key="4">
    <source>
        <dbReference type="Pfam" id="PF13577"/>
    </source>
</evidence>
<dbReference type="InterPro" id="IPR042188">
    <property type="entry name" value="MmgE/PrpD_sf_2"/>
</dbReference>
<protein>
    <submittedName>
        <fullName evidence="6">Uncharacterized protein</fullName>
    </submittedName>
</protein>
<accession>A0A8H3U473</accession>
<proteinExistence type="inferred from homology"/>
<evidence type="ECO:0000313" key="7">
    <source>
        <dbReference type="Proteomes" id="UP000433883"/>
    </source>
</evidence>
<dbReference type="Proteomes" id="UP000433883">
    <property type="component" value="Unassembled WGS sequence"/>
</dbReference>
<dbReference type="PANTHER" id="PTHR16943">
    <property type="entry name" value="2-METHYLCITRATE DEHYDRATASE-RELATED"/>
    <property type="match status" value="1"/>
</dbReference>
<dbReference type="Gene3D" id="1.10.4100.10">
    <property type="entry name" value="2-methylcitrate dehydratase PrpD"/>
    <property type="match status" value="1"/>
</dbReference>
<feature type="domain" description="MmgE/PrpD N-terminal" evidence="3">
    <location>
        <begin position="156"/>
        <end position="342"/>
    </location>
</feature>
<dbReference type="InterPro" id="IPR042183">
    <property type="entry name" value="MmgE/PrpD_sf_1"/>
</dbReference>
<comment type="caution">
    <text evidence="6">The sequence shown here is derived from an EMBL/GenBank/DDBJ whole genome shotgun (WGS) entry which is preliminary data.</text>
</comment>
<dbReference type="InterPro" id="IPR036148">
    <property type="entry name" value="MmgE/PrpD_sf"/>
</dbReference>
<dbReference type="PANTHER" id="PTHR16943:SF8">
    <property type="entry name" value="2-METHYLCITRATE DEHYDRATASE"/>
    <property type="match status" value="1"/>
</dbReference>
<dbReference type="SUPFAM" id="SSF54427">
    <property type="entry name" value="NTF2-like"/>
    <property type="match status" value="1"/>
</dbReference>
<dbReference type="Gene3D" id="3.30.1330.120">
    <property type="entry name" value="2-methylcitrate dehydratase PrpD"/>
    <property type="match status" value="1"/>
</dbReference>
<dbReference type="InterPro" id="IPR005656">
    <property type="entry name" value="MmgE_PrpD"/>
</dbReference>
<feature type="domain" description="MmgE/PrpD C-terminal" evidence="5">
    <location>
        <begin position="370"/>
        <end position="540"/>
    </location>
</feature>
<evidence type="ECO:0000259" key="5">
    <source>
        <dbReference type="Pfam" id="PF19305"/>
    </source>
</evidence>
<feature type="signal peptide" evidence="2">
    <location>
        <begin position="1"/>
        <end position="17"/>
    </location>
</feature>
<dbReference type="InterPro" id="IPR032710">
    <property type="entry name" value="NTF2-like_dom_sf"/>
</dbReference>
<evidence type="ECO:0000256" key="1">
    <source>
        <dbReference type="ARBA" id="ARBA00006174"/>
    </source>
</evidence>
<dbReference type="SUPFAM" id="SSF103378">
    <property type="entry name" value="2-methylcitrate dehydratase PrpD"/>
    <property type="match status" value="1"/>
</dbReference>